<dbReference type="InterPro" id="IPR036736">
    <property type="entry name" value="ACP-like_sf"/>
</dbReference>
<sequence>MSDIFEKLIPIFRNVFDDDELIINETTNAEDIDEWDSLAHIRLVISIEKVFELRFTTDEISNLANVGDMAKLIMKKQTSG</sequence>
<accession>A0A383DSW4</accession>
<protein>
    <recommendedName>
        <fullName evidence="1">Carrier domain-containing protein</fullName>
    </recommendedName>
</protein>
<evidence type="ECO:0000259" key="1">
    <source>
        <dbReference type="PROSITE" id="PS50075"/>
    </source>
</evidence>
<name>A0A383DSW4_9ZZZZ</name>
<feature type="domain" description="Carrier" evidence="1">
    <location>
        <begin position="1"/>
        <end position="77"/>
    </location>
</feature>
<dbReference type="PROSITE" id="PS50075">
    <property type="entry name" value="CARRIER"/>
    <property type="match status" value="1"/>
</dbReference>
<dbReference type="EMBL" id="UINC01219919">
    <property type="protein sequence ID" value="SVE47607.1"/>
    <property type="molecule type" value="Genomic_DNA"/>
</dbReference>
<reference evidence="2" key="1">
    <citation type="submission" date="2018-05" db="EMBL/GenBank/DDBJ databases">
        <authorList>
            <person name="Lanie J.A."/>
            <person name="Ng W.-L."/>
            <person name="Kazmierczak K.M."/>
            <person name="Andrzejewski T.M."/>
            <person name="Davidsen T.M."/>
            <person name="Wayne K.J."/>
            <person name="Tettelin H."/>
            <person name="Glass J.I."/>
            <person name="Rusch D."/>
            <person name="Podicherti R."/>
            <person name="Tsui H.-C.T."/>
            <person name="Winkler M.E."/>
        </authorList>
    </citation>
    <scope>NUCLEOTIDE SEQUENCE</scope>
</reference>
<proteinExistence type="predicted"/>
<organism evidence="2">
    <name type="scientific">marine metagenome</name>
    <dbReference type="NCBI Taxonomy" id="408172"/>
    <lineage>
        <taxon>unclassified sequences</taxon>
        <taxon>metagenomes</taxon>
        <taxon>ecological metagenomes</taxon>
    </lineage>
</organism>
<gene>
    <name evidence="2" type="ORF">METZ01_LOCUS500461</name>
</gene>
<dbReference type="AlphaFoldDB" id="A0A383DSW4"/>
<dbReference type="SUPFAM" id="SSF47336">
    <property type="entry name" value="ACP-like"/>
    <property type="match status" value="1"/>
</dbReference>
<dbReference type="Gene3D" id="1.10.1200.10">
    <property type="entry name" value="ACP-like"/>
    <property type="match status" value="1"/>
</dbReference>
<dbReference type="InterPro" id="IPR009081">
    <property type="entry name" value="PP-bd_ACP"/>
</dbReference>
<evidence type="ECO:0000313" key="2">
    <source>
        <dbReference type="EMBL" id="SVE47607.1"/>
    </source>
</evidence>